<name>A0A074VX24_AURM1</name>
<evidence type="ECO:0000313" key="2">
    <source>
        <dbReference type="Proteomes" id="UP000030672"/>
    </source>
</evidence>
<dbReference type="PANTHER" id="PTHR40257:SF1">
    <property type="entry name" value="DUF1330 DOMAIN-CONTAINING PROTEIN"/>
    <property type="match status" value="1"/>
</dbReference>
<reference evidence="1 2" key="1">
    <citation type="journal article" date="2014" name="BMC Genomics">
        <title>Genome sequencing of four Aureobasidium pullulans varieties: biotechnological potential, stress tolerance, and description of new species.</title>
        <authorList>
            <person name="Gostin Ar C."/>
            <person name="Ohm R.A."/>
            <person name="Kogej T."/>
            <person name="Sonjak S."/>
            <person name="Turk M."/>
            <person name="Zajc J."/>
            <person name="Zalar P."/>
            <person name="Grube M."/>
            <person name="Sun H."/>
            <person name="Han J."/>
            <person name="Sharma A."/>
            <person name="Chiniquy J."/>
            <person name="Ngan C.Y."/>
            <person name="Lipzen A."/>
            <person name="Barry K."/>
            <person name="Grigoriev I.V."/>
            <person name="Gunde-Cimerman N."/>
        </authorList>
    </citation>
    <scope>NUCLEOTIDE SEQUENCE [LARGE SCALE GENOMIC DNA]</scope>
    <source>
        <strain evidence="1 2">CBS 110374</strain>
    </source>
</reference>
<dbReference type="RefSeq" id="XP_040882388.1">
    <property type="nucleotide sequence ID" value="XM_041024339.1"/>
</dbReference>
<sequence length="256" mass="28464">MPLLNFHLLRLKGDIQPQTFVAQLQKAEPSTKVIVASKPRHFVIKTTTHDADILNKPWDLMLLLQGSKNALPDSVSQHIASKYTLPVGIPSKLLATYPEKNARLIKEASSAGLTGSLDNPKMPDSSQKLELSPELLKFMEQLMKEHDGPVTMLNFLKFKPDGKQSYYQYGQHFIEVAKKRGGDAKIVGNVLADADGKKSGWDEIAIVHYASIKHFCDMLAGADYQAINEKYRLPALEDTLLVCTTEFGVMNTKAKL</sequence>
<dbReference type="Gene3D" id="3.30.70.100">
    <property type="match status" value="1"/>
</dbReference>
<proteinExistence type="predicted"/>
<dbReference type="PANTHER" id="PTHR40257">
    <property type="match status" value="1"/>
</dbReference>
<dbReference type="Proteomes" id="UP000030672">
    <property type="component" value="Unassembled WGS sequence"/>
</dbReference>
<keyword evidence="2" id="KW-1185">Reference proteome</keyword>
<dbReference type="AlphaFoldDB" id="A0A074VX24"/>
<accession>A0A074VX24</accession>
<evidence type="ECO:0000313" key="1">
    <source>
        <dbReference type="EMBL" id="KEQ65365.1"/>
    </source>
</evidence>
<evidence type="ECO:0008006" key="3">
    <source>
        <dbReference type="Google" id="ProtNLM"/>
    </source>
</evidence>
<dbReference type="HOGENOM" id="CLU_085773_0_0_1"/>
<organism evidence="1 2">
    <name type="scientific">Aureobasidium melanogenum (strain CBS 110374)</name>
    <name type="common">Aureobasidium pullulans var. melanogenum</name>
    <dbReference type="NCBI Taxonomy" id="1043003"/>
    <lineage>
        <taxon>Eukaryota</taxon>
        <taxon>Fungi</taxon>
        <taxon>Dikarya</taxon>
        <taxon>Ascomycota</taxon>
        <taxon>Pezizomycotina</taxon>
        <taxon>Dothideomycetes</taxon>
        <taxon>Dothideomycetidae</taxon>
        <taxon>Dothideales</taxon>
        <taxon>Saccotheciaceae</taxon>
        <taxon>Aureobasidium</taxon>
    </lineage>
</organism>
<dbReference type="InterPro" id="IPR011008">
    <property type="entry name" value="Dimeric_a/b-barrel"/>
</dbReference>
<dbReference type="EMBL" id="KL584827">
    <property type="protein sequence ID" value="KEQ65365.1"/>
    <property type="molecule type" value="Genomic_DNA"/>
</dbReference>
<dbReference type="SUPFAM" id="SSF54909">
    <property type="entry name" value="Dimeric alpha+beta barrel"/>
    <property type="match status" value="1"/>
</dbReference>
<gene>
    <name evidence="1" type="ORF">M437DRAFT_63981</name>
</gene>
<dbReference type="GeneID" id="63917712"/>
<protein>
    <recommendedName>
        <fullName evidence="3">DUF1330 domain-containing protein</fullName>
    </recommendedName>
</protein>